<protein>
    <submittedName>
        <fullName evidence="3">Uncharacterized protein</fullName>
    </submittedName>
</protein>
<sequence length="485" mass="57653">MKKDLNSKNENVFKKWIREEEDLSLYLNTDNEQILKFLNKKNSDISRIIKIINIDFNIRNKINKVQNFFKSSKKINKISKKRSRTDFNSDTSSLSNPKYSDDSNVSDEKNDITFLNCNDENMEKFLLTIHDNLNCNEKLTWHHEVKVVFYHSKTRNECSRVIKTLFASKKYVIIFDDSSLNVKQILLTYSKSKKKFFEYPDYVNKENYWTYDQLNDRIYDHHIFNMFEKGNLSNYAFLQGIQSFLFEYPQTIDVVSSNNSLNSIKYINMSDSFKDLTLLPLNNNEVNLQWGFEILQNLTNDLANDFFKYLCNEQNKRLNNLIHSFTPEEKVRTYLRRKDVTSLGKNDFGDYIVEICKKMKAEIIFSDHKIDNVCYNYLPIKTINGEIMFVDDNNYAHHYSESKICSGIITDEVLKGNIFDYNEDDKLFYEMFVNWVMKKLHLYDKRIKIATEKDAIEFLMNHGILPIEKFDEEGDQMKLYVGERT</sequence>
<dbReference type="WBParaSite" id="TCONS_00016190.p1">
    <property type="protein sequence ID" value="TCONS_00016190.p1"/>
    <property type="gene ID" value="XLOC_010858"/>
</dbReference>
<evidence type="ECO:0000313" key="2">
    <source>
        <dbReference type="Proteomes" id="UP000035681"/>
    </source>
</evidence>
<proteinExistence type="predicted"/>
<reference evidence="3" key="1">
    <citation type="submission" date="2024-02" db="UniProtKB">
        <authorList>
            <consortium name="WormBaseParasite"/>
        </authorList>
    </citation>
    <scope>IDENTIFICATION</scope>
</reference>
<accession>A0AAF5DRN4</accession>
<evidence type="ECO:0000256" key="1">
    <source>
        <dbReference type="SAM" id="MobiDB-lite"/>
    </source>
</evidence>
<organism evidence="2 3">
    <name type="scientific">Strongyloides stercoralis</name>
    <name type="common">Threadworm</name>
    <dbReference type="NCBI Taxonomy" id="6248"/>
    <lineage>
        <taxon>Eukaryota</taxon>
        <taxon>Metazoa</taxon>
        <taxon>Ecdysozoa</taxon>
        <taxon>Nematoda</taxon>
        <taxon>Chromadorea</taxon>
        <taxon>Rhabditida</taxon>
        <taxon>Tylenchina</taxon>
        <taxon>Panagrolaimomorpha</taxon>
        <taxon>Strongyloidoidea</taxon>
        <taxon>Strongyloididae</taxon>
        <taxon>Strongyloides</taxon>
    </lineage>
</organism>
<evidence type="ECO:0000313" key="3">
    <source>
        <dbReference type="WBParaSite" id="TCONS_00016190.p1"/>
    </source>
</evidence>
<feature type="region of interest" description="Disordered" evidence="1">
    <location>
        <begin position="80"/>
        <end position="106"/>
    </location>
</feature>
<dbReference type="AlphaFoldDB" id="A0AAF5DRN4"/>
<keyword evidence="2" id="KW-1185">Reference proteome</keyword>
<name>A0AAF5DRN4_STRER</name>
<feature type="compositionally biased region" description="Polar residues" evidence="1">
    <location>
        <begin position="86"/>
        <end position="98"/>
    </location>
</feature>
<dbReference type="Proteomes" id="UP000035681">
    <property type="component" value="Unplaced"/>
</dbReference>